<dbReference type="AlphaFoldDB" id="A0A5B7E079"/>
<evidence type="ECO:0000313" key="1">
    <source>
        <dbReference type="EMBL" id="MPC26809.1"/>
    </source>
</evidence>
<dbReference type="Proteomes" id="UP000324222">
    <property type="component" value="Unassembled WGS sequence"/>
</dbReference>
<comment type="caution">
    <text evidence="1">The sequence shown here is derived from an EMBL/GenBank/DDBJ whole genome shotgun (WGS) entry which is preliminary data.</text>
</comment>
<protein>
    <submittedName>
        <fullName evidence="1">Uncharacterized protein</fullName>
    </submittedName>
</protein>
<gene>
    <name evidence="1" type="ORF">E2C01_019959</name>
</gene>
<reference evidence="1 2" key="1">
    <citation type="submission" date="2019-05" db="EMBL/GenBank/DDBJ databases">
        <title>Another draft genome of Portunus trituberculatus and its Hox gene families provides insights of decapod evolution.</title>
        <authorList>
            <person name="Jeong J.-H."/>
            <person name="Song I."/>
            <person name="Kim S."/>
            <person name="Choi T."/>
            <person name="Kim D."/>
            <person name="Ryu S."/>
            <person name="Kim W."/>
        </authorList>
    </citation>
    <scope>NUCLEOTIDE SEQUENCE [LARGE SCALE GENOMIC DNA]</scope>
    <source>
        <tissue evidence="1">Muscle</tissue>
    </source>
</reference>
<keyword evidence="2" id="KW-1185">Reference proteome</keyword>
<organism evidence="1 2">
    <name type="scientific">Portunus trituberculatus</name>
    <name type="common">Swimming crab</name>
    <name type="synonym">Neptunus trituberculatus</name>
    <dbReference type="NCBI Taxonomy" id="210409"/>
    <lineage>
        <taxon>Eukaryota</taxon>
        <taxon>Metazoa</taxon>
        <taxon>Ecdysozoa</taxon>
        <taxon>Arthropoda</taxon>
        <taxon>Crustacea</taxon>
        <taxon>Multicrustacea</taxon>
        <taxon>Malacostraca</taxon>
        <taxon>Eumalacostraca</taxon>
        <taxon>Eucarida</taxon>
        <taxon>Decapoda</taxon>
        <taxon>Pleocyemata</taxon>
        <taxon>Brachyura</taxon>
        <taxon>Eubrachyura</taxon>
        <taxon>Portunoidea</taxon>
        <taxon>Portunidae</taxon>
        <taxon>Portuninae</taxon>
        <taxon>Portunus</taxon>
    </lineage>
</organism>
<proteinExistence type="predicted"/>
<name>A0A5B7E079_PORTR</name>
<sequence>MEAALHREASLAQLAGLATCEWSHQSAAATTTTTTNTTLEYLSRRWPLIASSCPAAFLTQGLVRACGSCEDRALPHQLSRDTRGGKGDYLCE</sequence>
<accession>A0A5B7E079</accession>
<evidence type="ECO:0000313" key="2">
    <source>
        <dbReference type="Proteomes" id="UP000324222"/>
    </source>
</evidence>
<dbReference type="EMBL" id="VSRR010001654">
    <property type="protein sequence ID" value="MPC26809.1"/>
    <property type="molecule type" value="Genomic_DNA"/>
</dbReference>